<accession>A0A0K6IB58</accession>
<dbReference type="AlphaFoldDB" id="A0A0K6IB58"/>
<dbReference type="Pfam" id="PF06170">
    <property type="entry name" value="DUF983"/>
    <property type="match status" value="1"/>
</dbReference>
<dbReference type="NCBIfam" id="NF004633">
    <property type="entry name" value="PRK05978.1"/>
    <property type="match status" value="1"/>
</dbReference>
<keyword evidence="1" id="KW-0472">Membrane</keyword>
<evidence type="ECO:0000313" key="2">
    <source>
        <dbReference type="EMBL" id="CUB00263.1"/>
    </source>
</evidence>
<dbReference type="EMBL" id="CYHE01000017">
    <property type="protein sequence ID" value="CUB00263.1"/>
    <property type="molecule type" value="Genomic_DNA"/>
</dbReference>
<feature type="transmembrane region" description="Helical" evidence="1">
    <location>
        <begin position="72"/>
        <end position="91"/>
    </location>
</feature>
<keyword evidence="3" id="KW-1185">Reference proteome</keyword>
<evidence type="ECO:0000256" key="1">
    <source>
        <dbReference type="SAM" id="Phobius"/>
    </source>
</evidence>
<sequence length="155" mass="17042">MGLQYLTGGGPEEPVREKPKRNVGQAILRGFACRCPACGEGKIFNGYLTVNPACTVCGEELHHQRADDAPPYFTITIVGHIIVPAMMAVEFAWRPAVWIHMALWLPLTLILSLGFLRPVKGALIGLQWALYMHGFDPESIEDLPEPDPAASHRSP</sequence>
<dbReference type="InterPro" id="IPR009325">
    <property type="entry name" value="DUF983"/>
</dbReference>
<gene>
    <name evidence="2" type="ORF">Ga0061067_11739</name>
</gene>
<dbReference type="OrthoDB" id="9799456at2"/>
<dbReference type="Proteomes" id="UP000183900">
    <property type="component" value="Unassembled WGS sequence"/>
</dbReference>
<keyword evidence="1" id="KW-0812">Transmembrane</keyword>
<name>A0A0K6IB58_9HYPH</name>
<feature type="transmembrane region" description="Helical" evidence="1">
    <location>
        <begin position="97"/>
        <end position="116"/>
    </location>
</feature>
<organism evidence="2 3">
    <name type="scientific">Pannonibacter indicus</name>
    <dbReference type="NCBI Taxonomy" id="466044"/>
    <lineage>
        <taxon>Bacteria</taxon>
        <taxon>Pseudomonadati</taxon>
        <taxon>Pseudomonadota</taxon>
        <taxon>Alphaproteobacteria</taxon>
        <taxon>Hyphomicrobiales</taxon>
        <taxon>Stappiaceae</taxon>
        <taxon>Pannonibacter</taxon>
    </lineage>
</organism>
<keyword evidence="1" id="KW-1133">Transmembrane helix</keyword>
<protein>
    <submittedName>
        <fullName evidence="2">Uncharacterized conserved protein, DUF983 family</fullName>
    </submittedName>
</protein>
<dbReference type="RefSeq" id="WP_055456954.1">
    <property type="nucleotide sequence ID" value="NZ_CYHE01000017.1"/>
</dbReference>
<evidence type="ECO:0000313" key="3">
    <source>
        <dbReference type="Proteomes" id="UP000183900"/>
    </source>
</evidence>
<reference evidence="3" key="1">
    <citation type="submission" date="2015-08" db="EMBL/GenBank/DDBJ databases">
        <authorList>
            <person name="Varghese N."/>
        </authorList>
    </citation>
    <scope>NUCLEOTIDE SEQUENCE [LARGE SCALE GENOMIC DNA]</scope>
    <source>
        <strain evidence="3">DSM 23407</strain>
    </source>
</reference>
<proteinExistence type="predicted"/>